<sequence>MGTDEGEYKSSSAARWSCKCSASEYNTAPKIERCPNEVIPSQNTTMERSRSFLFGTGPFDVQLYKDWPEVKEDKHLKFDVFG</sequence>
<proteinExistence type="predicted"/>
<keyword evidence="2" id="KW-1185">Reference proteome</keyword>
<gene>
    <name evidence="1" type="ORF">AVEN_17454_1</name>
</gene>
<reference evidence="1 2" key="1">
    <citation type="journal article" date="2019" name="Sci. Rep.">
        <title>Orb-weaving spider Araneus ventricosus genome elucidates the spidroin gene catalogue.</title>
        <authorList>
            <person name="Kono N."/>
            <person name="Nakamura H."/>
            <person name="Ohtoshi R."/>
            <person name="Moran D.A.P."/>
            <person name="Shinohara A."/>
            <person name="Yoshida Y."/>
            <person name="Fujiwara M."/>
            <person name="Mori M."/>
            <person name="Tomita M."/>
            <person name="Arakawa K."/>
        </authorList>
    </citation>
    <scope>NUCLEOTIDE SEQUENCE [LARGE SCALE GENOMIC DNA]</scope>
</reference>
<dbReference type="EMBL" id="BGPR01065793">
    <property type="protein sequence ID" value="GBO40543.1"/>
    <property type="molecule type" value="Genomic_DNA"/>
</dbReference>
<evidence type="ECO:0000313" key="2">
    <source>
        <dbReference type="Proteomes" id="UP000499080"/>
    </source>
</evidence>
<organism evidence="1 2">
    <name type="scientific">Araneus ventricosus</name>
    <name type="common">Orbweaver spider</name>
    <name type="synonym">Epeira ventricosa</name>
    <dbReference type="NCBI Taxonomy" id="182803"/>
    <lineage>
        <taxon>Eukaryota</taxon>
        <taxon>Metazoa</taxon>
        <taxon>Ecdysozoa</taxon>
        <taxon>Arthropoda</taxon>
        <taxon>Chelicerata</taxon>
        <taxon>Arachnida</taxon>
        <taxon>Araneae</taxon>
        <taxon>Araneomorphae</taxon>
        <taxon>Entelegynae</taxon>
        <taxon>Araneoidea</taxon>
        <taxon>Araneidae</taxon>
        <taxon>Araneus</taxon>
    </lineage>
</organism>
<name>A0A4Y2WT14_ARAVE</name>
<dbReference type="AlphaFoldDB" id="A0A4Y2WT14"/>
<evidence type="ECO:0000313" key="1">
    <source>
        <dbReference type="EMBL" id="GBO40543.1"/>
    </source>
</evidence>
<dbReference type="Proteomes" id="UP000499080">
    <property type="component" value="Unassembled WGS sequence"/>
</dbReference>
<protein>
    <submittedName>
        <fullName evidence="1">Uncharacterized protein</fullName>
    </submittedName>
</protein>
<accession>A0A4Y2WT14</accession>
<comment type="caution">
    <text evidence="1">The sequence shown here is derived from an EMBL/GenBank/DDBJ whole genome shotgun (WGS) entry which is preliminary data.</text>
</comment>